<protein>
    <recommendedName>
        <fullName evidence="7">Phosphatidylglycerol--prolipoprotein diacylglyceryl transferase</fullName>
        <ecNumber evidence="7">2.5.1.145</ecNumber>
    </recommendedName>
</protein>
<comment type="subcellular location">
    <subcellularLocation>
        <location evidence="7">Cell membrane</location>
        <topology evidence="7">Multi-pass membrane protein</topology>
    </subcellularLocation>
</comment>
<evidence type="ECO:0000256" key="6">
    <source>
        <dbReference type="ARBA" id="ARBA00023136"/>
    </source>
</evidence>
<evidence type="ECO:0000256" key="5">
    <source>
        <dbReference type="ARBA" id="ARBA00022989"/>
    </source>
</evidence>
<dbReference type="EC" id="2.5.1.145" evidence="7"/>
<dbReference type="OrthoDB" id="871140at2"/>
<dbReference type="EMBL" id="CP008743">
    <property type="protein sequence ID" value="ARN85374.1"/>
    <property type="molecule type" value="Genomic_DNA"/>
</dbReference>
<accession>A0A1W6N694</accession>
<dbReference type="UniPathway" id="UPA00664"/>
<reference evidence="8 9" key="1">
    <citation type="submission" date="2014-06" db="EMBL/GenBank/DDBJ databases">
        <title>The genome of the endonuclear symbiont Nucleicultrix amoebiphila.</title>
        <authorList>
            <person name="Schulz F."/>
            <person name="Horn M."/>
        </authorList>
    </citation>
    <scope>NUCLEOTIDE SEQUENCE [LARGE SCALE GENOMIC DNA]</scope>
    <source>
        <strain evidence="8 9">FS5</strain>
    </source>
</reference>
<comment type="similarity">
    <text evidence="1 7">Belongs to the Lgt family.</text>
</comment>
<name>A0A1W6N694_9PROT</name>
<feature type="transmembrane region" description="Helical" evidence="7">
    <location>
        <begin position="122"/>
        <end position="143"/>
    </location>
</feature>
<dbReference type="NCBIfam" id="TIGR00544">
    <property type="entry name" value="lgt"/>
    <property type="match status" value="1"/>
</dbReference>
<evidence type="ECO:0000256" key="7">
    <source>
        <dbReference type="HAMAP-Rule" id="MF_01147"/>
    </source>
</evidence>
<feature type="binding site" evidence="7">
    <location>
        <position position="141"/>
    </location>
    <ligand>
        <name>a 1,2-diacyl-sn-glycero-3-phospho-(1'-sn-glycerol)</name>
        <dbReference type="ChEBI" id="CHEBI:64716"/>
    </ligand>
</feature>
<dbReference type="Pfam" id="PF01790">
    <property type="entry name" value="LGT"/>
    <property type="match status" value="1"/>
</dbReference>
<feature type="transmembrane region" description="Helical" evidence="7">
    <location>
        <begin position="176"/>
        <end position="193"/>
    </location>
</feature>
<comment type="pathway">
    <text evidence="7">Protein modification; lipoprotein biosynthesis (diacylglyceryl transfer).</text>
</comment>
<dbReference type="GO" id="GO:0008961">
    <property type="term" value="F:phosphatidylglycerol-prolipoprotein diacylglyceryl transferase activity"/>
    <property type="evidence" value="ECO:0007669"/>
    <property type="project" value="UniProtKB-UniRule"/>
</dbReference>
<dbReference type="KEGG" id="naf:GQ61_08835"/>
<evidence type="ECO:0000256" key="2">
    <source>
        <dbReference type="ARBA" id="ARBA00022475"/>
    </source>
</evidence>
<keyword evidence="2 7" id="KW-1003">Cell membrane</keyword>
<comment type="catalytic activity">
    <reaction evidence="7">
        <text>L-cysteinyl-[prolipoprotein] + a 1,2-diacyl-sn-glycero-3-phospho-(1'-sn-glycerol) = an S-1,2-diacyl-sn-glyceryl-L-cysteinyl-[prolipoprotein] + sn-glycerol 1-phosphate + H(+)</text>
        <dbReference type="Rhea" id="RHEA:56712"/>
        <dbReference type="Rhea" id="RHEA-COMP:14679"/>
        <dbReference type="Rhea" id="RHEA-COMP:14680"/>
        <dbReference type="ChEBI" id="CHEBI:15378"/>
        <dbReference type="ChEBI" id="CHEBI:29950"/>
        <dbReference type="ChEBI" id="CHEBI:57685"/>
        <dbReference type="ChEBI" id="CHEBI:64716"/>
        <dbReference type="ChEBI" id="CHEBI:140658"/>
        <dbReference type="EC" id="2.5.1.145"/>
    </reaction>
</comment>
<evidence type="ECO:0000313" key="8">
    <source>
        <dbReference type="EMBL" id="ARN85374.1"/>
    </source>
</evidence>
<feature type="transmembrane region" description="Helical" evidence="7">
    <location>
        <begin position="21"/>
        <end position="43"/>
    </location>
</feature>
<dbReference type="RefSeq" id="WP_085784934.1">
    <property type="nucleotide sequence ID" value="NZ_CP008743.1"/>
</dbReference>
<keyword evidence="6 7" id="KW-0472">Membrane</keyword>
<feature type="transmembrane region" description="Helical" evidence="7">
    <location>
        <begin position="205"/>
        <end position="222"/>
    </location>
</feature>
<evidence type="ECO:0000256" key="3">
    <source>
        <dbReference type="ARBA" id="ARBA00022679"/>
    </source>
</evidence>
<evidence type="ECO:0000256" key="4">
    <source>
        <dbReference type="ARBA" id="ARBA00022692"/>
    </source>
</evidence>
<dbReference type="Proteomes" id="UP000237351">
    <property type="component" value="Chromosome"/>
</dbReference>
<comment type="function">
    <text evidence="7">Catalyzes the transfer of the diacylglyceryl group from phosphatidylglycerol to the sulfhydryl group of the N-terminal cysteine of a prolipoprotein, the first step in the formation of mature lipoproteins.</text>
</comment>
<feature type="transmembrane region" description="Helical" evidence="7">
    <location>
        <begin position="93"/>
        <end position="115"/>
    </location>
</feature>
<dbReference type="PANTHER" id="PTHR30589:SF0">
    <property type="entry name" value="PHOSPHATIDYLGLYCEROL--PROLIPOPROTEIN DIACYLGLYCERYL TRANSFERASE"/>
    <property type="match status" value="1"/>
</dbReference>
<dbReference type="STRING" id="1414854.GQ61_08835"/>
<keyword evidence="3 7" id="KW-0808">Transferase</keyword>
<evidence type="ECO:0000313" key="9">
    <source>
        <dbReference type="Proteomes" id="UP000237351"/>
    </source>
</evidence>
<dbReference type="PROSITE" id="PS01311">
    <property type="entry name" value="LGT"/>
    <property type="match status" value="1"/>
</dbReference>
<keyword evidence="5 7" id="KW-1133">Transmembrane helix</keyword>
<keyword evidence="9" id="KW-1185">Reference proteome</keyword>
<dbReference type="HAMAP" id="MF_01147">
    <property type="entry name" value="Lgt"/>
    <property type="match status" value="1"/>
</dbReference>
<organism evidence="8 9">
    <name type="scientific">Candidatus Nucleicultrix amoebiphila FS5</name>
    <dbReference type="NCBI Taxonomy" id="1414854"/>
    <lineage>
        <taxon>Bacteria</taxon>
        <taxon>Pseudomonadati</taxon>
        <taxon>Pseudomonadota</taxon>
        <taxon>Alphaproteobacteria</taxon>
        <taxon>Holosporales</taxon>
        <taxon>Candidatus Nucleicultricaceae</taxon>
        <taxon>Candidatus Nucleicultrix</taxon>
    </lineage>
</organism>
<keyword evidence="4 7" id="KW-0812">Transmembrane</keyword>
<dbReference type="InterPro" id="IPR001640">
    <property type="entry name" value="Lgt"/>
</dbReference>
<gene>
    <name evidence="7" type="primary">lgt</name>
    <name evidence="8" type="ORF">GQ61_08835</name>
</gene>
<evidence type="ECO:0000256" key="1">
    <source>
        <dbReference type="ARBA" id="ARBA00007150"/>
    </source>
</evidence>
<feature type="transmembrane region" description="Helical" evidence="7">
    <location>
        <begin position="55"/>
        <end position="73"/>
    </location>
</feature>
<sequence>MFVIPYLALNPIAIHLGPLKIHWYGIAYAMGILIGWQYCQFLIKKRRFAIDKHHLDAFIPWATLGIIAGGRLGQVLFYNPSYYFSHPLEIFAIWHPGMSFHGGFLGVIIALFWYCKKHKIPGFVFTDLIAAGVPFGLFFGRIANYINAELVGRPSDVPWATIFPGAGPLARHPSQIYEALLEGILLWSVLAWITFKTDYTKKRPGVILGTFMIIYGLSRILAECFREPDANIGFLIGGTTWGQWLSLPLVIAGVLYLVYVFKRPAKN</sequence>
<dbReference type="AlphaFoldDB" id="A0A1W6N694"/>
<feature type="transmembrane region" description="Helical" evidence="7">
    <location>
        <begin position="242"/>
        <end position="261"/>
    </location>
</feature>
<proteinExistence type="inferred from homology"/>
<dbReference type="GO" id="GO:0005886">
    <property type="term" value="C:plasma membrane"/>
    <property type="evidence" value="ECO:0007669"/>
    <property type="project" value="UniProtKB-SubCell"/>
</dbReference>
<dbReference type="GO" id="GO:0042158">
    <property type="term" value="P:lipoprotein biosynthetic process"/>
    <property type="evidence" value="ECO:0007669"/>
    <property type="project" value="UniProtKB-UniRule"/>
</dbReference>
<dbReference type="PANTHER" id="PTHR30589">
    <property type="entry name" value="PROLIPOPROTEIN DIACYLGLYCERYL TRANSFERASE"/>
    <property type="match status" value="1"/>
</dbReference>